<evidence type="ECO:0000256" key="1">
    <source>
        <dbReference type="SAM" id="MobiDB-lite"/>
    </source>
</evidence>
<dbReference type="EMBL" id="GL449285">
    <property type="protein sequence ID" value="EFN83031.1"/>
    <property type="molecule type" value="Genomic_DNA"/>
</dbReference>
<protein>
    <submittedName>
        <fullName evidence="2">Uncharacterized protein</fullName>
    </submittedName>
</protein>
<evidence type="ECO:0000313" key="3">
    <source>
        <dbReference type="Proteomes" id="UP000008237"/>
    </source>
</evidence>
<keyword evidence="3" id="KW-1185">Reference proteome</keyword>
<feature type="region of interest" description="Disordered" evidence="1">
    <location>
        <begin position="71"/>
        <end position="91"/>
    </location>
</feature>
<proteinExistence type="predicted"/>
<accession>E2BMP6</accession>
<sequence>MTKVSLTPTTSYRIVLAPQVISRDEYRSPIASDWPIDGRACAPPGAPTTDNVAFLAFRQFVARHRAFETRADAAGRSRGTPSYRPADGRGGDWPARLASYAQYQFELPSAGSVKWTS</sequence>
<evidence type="ECO:0000313" key="2">
    <source>
        <dbReference type="EMBL" id="EFN83031.1"/>
    </source>
</evidence>
<name>E2BMP6_HARSA</name>
<gene>
    <name evidence="2" type="ORF">EAI_16715</name>
</gene>
<dbReference type="Proteomes" id="UP000008237">
    <property type="component" value="Unassembled WGS sequence"/>
</dbReference>
<reference evidence="2 3" key="1">
    <citation type="journal article" date="2010" name="Science">
        <title>Genomic comparison of the ants Camponotus floridanus and Harpegnathos saltator.</title>
        <authorList>
            <person name="Bonasio R."/>
            <person name="Zhang G."/>
            <person name="Ye C."/>
            <person name="Mutti N.S."/>
            <person name="Fang X."/>
            <person name="Qin N."/>
            <person name="Donahue G."/>
            <person name="Yang P."/>
            <person name="Li Q."/>
            <person name="Li C."/>
            <person name="Zhang P."/>
            <person name="Huang Z."/>
            <person name="Berger S.L."/>
            <person name="Reinberg D."/>
            <person name="Wang J."/>
            <person name="Liebig J."/>
        </authorList>
    </citation>
    <scope>NUCLEOTIDE SEQUENCE [LARGE SCALE GENOMIC DNA]</scope>
    <source>
        <strain evidence="2 3">R22 G/1</strain>
    </source>
</reference>
<dbReference type="InParanoid" id="E2BMP6"/>
<organism evidence="3">
    <name type="scientific">Harpegnathos saltator</name>
    <name type="common">Jerdon's jumping ant</name>
    <dbReference type="NCBI Taxonomy" id="610380"/>
    <lineage>
        <taxon>Eukaryota</taxon>
        <taxon>Metazoa</taxon>
        <taxon>Ecdysozoa</taxon>
        <taxon>Arthropoda</taxon>
        <taxon>Hexapoda</taxon>
        <taxon>Insecta</taxon>
        <taxon>Pterygota</taxon>
        <taxon>Neoptera</taxon>
        <taxon>Endopterygota</taxon>
        <taxon>Hymenoptera</taxon>
        <taxon>Apocrita</taxon>
        <taxon>Aculeata</taxon>
        <taxon>Formicoidea</taxon>
        <taxon>Formicidae</taxon>
        <taxon>Ponerinae</taxon>
        <taxon>Ponerini</taxon>
        <taxon>Harpegnathos</taxon>
    </lineage>
</organism>
<dbReference type="AlphaFoldDB" id="E2BMP6"/>